<dbReference type="EC" id="2.1.1.320" evidence="7"/>
<dbReference type="Gene3D" id="3.40.50.12710">
    <property type="match status" value="2"/>
</dbReference>
<evidence type="ECO:0000313" key="9">
    <source>
        <dbReference type="EMBL" id="CAD8686641.1"/>
    </source>
</evidence>
<reference evidence="9" key="1">
    <citation type="submission" date="2021-01" db="EMBL/GenBank/DDBJ databases">
        <authorList>
            <person name="Corre E."/>
            <person name="Pelletier E."/>
            <person name="Niang G."/>
            <person name="Scheremetjew M."/>
            <person name="Finn R."/>
            <person name="Kale V."/>
            <person name="Holt S."/>
            <person name="Cochrane G."/>
            <person name="Meng A."/>
            <person name="Brown T."/>
            <person name="Cohen L."/>
        </authorList>
    </citation>
    <scope>NUCLEOTIDE SEQUENCE</scope>
    <source>
        <strain evidence="9">SAG 11-49</strain>
    </source>
</reference>
<evidence type="ECO:0000256" key="6">
    <source>
        <dbReference type="ARBA" id="ARBA00048612"/>
    </source>
</evidence>
<feature type="region of interest" description="Disordered" evidence="8">
    <location>
        <begin position="60"/>
        <end position="98"/>
    </location>
</feature>
<dbReference type="InterPro" id="IPR029063">
    <property type="entry name" value="SAM-dependent_MTases_sf"/>
</dbReference>
<comment type="catalytic activity">
    <reaction evidence="6 7">
        <text>L-arginyl-[protein] + 2 S-adenosyl-L-methionine = N(omega),N(omega)'-dimethyl-L-arginyl-[protein] + 2 S-adenosyl-L-homocysteine + 2 H(+)</text>
        <dbReference type="Rhea" id="RHEA:48108"/>
        <dbReference type="Rhea" id="RHEA-COMP:10532"/>
        <dbReference type="Rhea" id="RHEA-COMP:11992"/>
        <dbReference type="ChEBI" id="CHEBI:15378"/>
        <dbReference type="ChEBI" id="CHEBI:29965"/>
        <dbReference type="ChEBI" id="CHEBI:57856"/>
        <dbReference type="ChEBI" id="CHEBI:59789"/>
        <dbReference type="ChEBI" id="CHEBI:88221"/>
        <dbReference type="EC" id="2.1.1.320"/>
    </reaction>
</comment>
<evidence type="ECO:0000256" key="1">
    <source>
        <dbReference type="ARBA" id="ARBA00004173"/>
    </source>
</evidence>
<dbReference type="Pfam" id="PF02636">
    <property type="entry name" value="Methyltransf_28"/>
    <property type="match status" value="1"/>
</dbReference>
<dbReference type="InterPro" id="IPR038375">
    <property type="entry name" value="NDUFAF7_sf"/>
</dbReference>
<evidence type="ECO:0000256" key="3">
    <source>
        <dbReference type="ARBA" id="ARBA00022603"/>
    </source>
</evidence>
<comment type="similarity">
    <text evidence="2 7">Belongs to the NDUFAF7 family.</text>
</comment>
<evidence type="ECO:0000256" key="4">
    <source>
        <dbReference type="ARBA" id="ARBA00022679"/>
    </source>
</evidence>
<dbReference type="InterPro" id="IPR003788">
    <property type="entry name" value="NDUFAF7"/>
</dbReference>
<dbReference type="GO" id="GO:0035243">
    <property type="term" value="F:protein-arginine omega-N symmetric methyltransferase activity"/>
    <property type="evidence" value="ECO:0007669"/>
    <property type="project" value="UniProtKB-EC"/>
</dbReference>
<evidence type="ECO:0000256" key="8">
    <source>
        <dbReference type="SAM" id="MobiDB-lite"/>
    </source>
</evidence>
<protein>
    <recommendedName>
        <fullName evidence="7">Protein arginine methyltransferase NDUFAF7</fullName>
        <ecNumber evidence="7">2.1.1.320</ecNumber>
    </recommendedName>
</protein>
<keyword evidence="3 7" id="KW-0489">Methyltransferase</keyword>
<keyword evidence="5 7" id="KW-0496">Mitochondrion</keyword>
<dbReference type="AlphaFoldDB" id="A0A7S0WVC3"/>
<dbReference type="GO" id="GO:0032981">
    <property type="term" value="P:mitochondrial respiratory chain complex I assembly"/>
    <property type="evidence" value="ECO:0007669"/>
    <property type="project" value="TreeGrafter"/>
</dbReference>
<dbReference type="GO" id="GO:0005739">
    <property type="term" value="C:mitochondrion"/>
    <property type="evidence" value="ECO:0007669"/>
    <property type="project" value="UniProtKB-SubCell"/>
</dbReference>
<evidence type="ECO:0000256" key="7">
    <source>
        <dbReference type="RuleBase" id="RU364114"/>
    </source>
</evidence>
<evidence type="ECO:0000256" key="5">
    <source>
        <dbReference type="ARBA" id="ARBA00023128"/>
    </source>
</evidence>
<proteinExistence type="inferred from homology"/>
<dbReference type="GO" id="GO:0032259">
    <property type="term" value="P:methylation"/>
    <property type="evidence" value="ECO:0007669"/>
    <property type="project" value="UniProtKB-KW"/>
</dbReference>
<comment type="function">
    <text evidence="7">Arginine methyltransferase involved in the assembly or stability of mitochondrial NADH:ubiquinone oxidoreductase complex (complex I).</text>
</comment>
<comment type="subcellular location">
    <subcellularLocation>
        <location evidence="1 7">Mitochondrion</location>
    </subcellularLocation>
</comment>
<name>A0A7S0WVC3_9CHLO</name>
<feature type="compositionally biased region" description="Low complexity" evidence="8">
    <location>
        <begin position="68"/>
        <end position="98"/>
    </location>
</feature>
<dbReference type="SUPFAM" id="SSF53335">
    <property type="entry name" value="S-adenosyl-L-methionine-dependent methyltransferases"/>
    <property type="match status" value="2"/>
</dbReference>
<dbReference type="PANTHER" id="PTHR12049">
    <property type="entry name" value="PROTEIN ARGININE METHYLTRANSFERASE NDUFAF7, MITOCHONDRIAL"/>
    <property type="match status" value="1"/>
</dbReference>
<evidence type="ECO:0000256" key="2">
    <source>
        <dbReference type="ARBA" id="ARBA00005891"/>
    </source>
</evidence>
<accession>A0A7S0WVC3</accession>
<sequence>MVVDYGRDGPYSDSLMAIKQHKGVQVLDEPGSADLSAWVDFGALRHASLGAAAAAAATSRNPLSDLTAPRATPAAPSAQPKTILTTLPGATAPGAAGQDAAATAEQAAAEAAAGAGAGAAAKTLAGPVAVWGPVPQGSFLLQLGMAQRLEVLAQRASPEQAAALRTGFERLTDEGSDKGMGRTYQVMAITPKSAPAPAGFEGAKHAEGASPLAVAKQADIQL</sequence>
<dbReference type="EMBL" id="HBFB01023024">
    <property type="protein sequence ID" value="CAD8686641.1"/>
    <property type="molecule type" value="Transcribed_RNA"/>
</dbReference>
<organism evidence="9">
    <name type="scientific">Chlamydomonas leiostraca</name>
    <dbReference type="NCBI Taxonomy" id="1034604"/>
    <lineage>
        <taxon>Eukaryota</taxon>
        <taxon>Viridiplantae</taxon>
        <taxon>Chlorophyta</taxon>
        <taxon>core chlorophytes</taxon>
        <taxon>Chlorophyceae</taxon>
        <taxon>CS clade</taxon>
        <taxon>Chlamydomonadales</taxon>
        <taxon>Chlamydomonadaceae</taxon>
        <taxon>Chlamydomonas</taxon>
    </lineage>
</organism>
<keyword evidence="4 7" id="KW-0808">Transferase</keyword>
<gene>
    <name evidence="9" type="ORF">CLEI1391_LOCUS13014</name>
</gene>
<dbReference type="PANTHER" id="PTHR12049:SF7">
    <property type="entry name" value="PROTEIN ARGININE METHYLTRANSFERASE NDUFAF7, MITOCHONDRIAL"/>
    <property type="match status" value="1"/>
</dbReference>